<evidence type="ECO:0000313" key="1">
    <source>
        <dbReference type="EMBL" id="GBP40513.1"/>
    </source>
</evidence>
<comment type="caution">
    <text evidence="1">The sequence shown here is derived from an EMBL/GenBank/DDBJ whole genome shotgun (WGS) entry which is preliminary data.</text>
</comment>
<dbReference type="AlphaFoldDB" id="A0A4C1VPC2"/>
<gene>
    <name evidence="1" type="ORF">EVAR_30572_1</name>
</gene>
<accession>A0A4C1VPC2</accession>
<name>A0A4C1VPC2_EUMVA</name>
<evidence type="ECO:0000313" key="2">
    <source>
        <dbReference type="Proteomes" id="UP000299102"/>
    </source>
</evidence>
<protein>
    <submittedName>
        <fullName evidence="1">Uncharacterized protein</fullName>
    </submittedName>
</protein>
<proteinExistence type="predicted"/>
<dbReference type="Proteomes" id="UP000299102">
    <property type="component" value="Unassembled WGS sequence"/>
</dbReference>
<dbReference type="OrthoDB" id="771136at2759"/>
<sequence>MRYLRENSRSVLTITAIISENYYVRFLSAFSKIRRWSPLPMGGFFSQSRTFNTRNSRRVISALPASWEGIGYLMEKGSG</sequence>
<reference evidence="1 2" key="1">
    <citation type="journal article" date="2019" name="Commun. Biol.">
        <title>The bagworm genome reveals a unique fibroin gene that provides high tensile strength.</title>
        <authorList>
            <person name="Kono N."/>
            <person name="Nakamura H."/>
            <person name="Ohtoshi R."/>
            <person name="Tomita M."/>
            <person name="Numata K."/>
            <person name="Arakawa K."/>
        </authorList>
    </citation>
    <scope>NUCLEOTIDE SEQUENCE [LARGE SCALE GENOMIC DNA]</scope>
</reference>
<keyword evidence="2" id="KW-1185">Reference proteome</keyword>
<organism evidence="1 2">
    <name type="scientific">Eumeta variegata</name>
    <name type="common">Bagworm moth</name>
    <name type="synonym">Eumeta japonica</name>
    <dbReference type="NCBI Taxonomy" id="151549"/>
    <lineage>
        <taxon>Eukaryota</taxon>
        <taxon>Metazoa</taxon>
        <taxon>Ecdysozoa</taxon>
        <taxon>Arthropoda</taxon>
        <taxon>Hexapoda</taxon>
        <taxon>Insecta</taxon>
        <taxon>Pterygota</taxon>
        <taxon>Neoptera</taxon>
        <taxon>Endopterygota</taxon>
        <taxon>Lepidoptera</taxon>
        <taxon>Glossata</taxon>
        <taxon>Ditrysia</taxon>
        <taxon>Tineoidea</taxon>
        <taxon>Psychidae</taxon>
        <taxon>Oiketicinae</taxon>
        <taxon>Eumeta</taxon>
    </lineage>
</organism>
<dbReference type="EMBL" id="BGZK01000382">
    <property type="protein sequence ID" value="GBP40513.1"/>
    <property type="molecule type" value="Genomic_DNA"/>
</dbReference>